<dbReference type="InterPro" id="IPR014721">
    <property type="entry name" value="Ribsml_uS5_D2-typ_fold_subgr"/>
</dbReference>
<protein>
    <recommendedName>
        <fullName evidence="7 8">Ribonuclease P protein component</fullName>
        <shortName evidence="7">RNase P protein</shortName>
        <shortName evidence="7">RNaseP protein</shortName>
        <ecNumber evidence="7 8">3.1.26.5</ecNumber>
    </recommendedName>
    <alternativeName>
        <fullName evidence="7">Protein C5</fullName>
    </alternativeName>
</protein>
<accession>A0ABN4V471</accession>
<dbReference type="InterPro" id="IPR020568">
    <property type="entry name" value="Ribosomal_Su5_D2-typ_SF"/>
</dbReference>
<name>A0ABN4V471_9BACT</name>
<dbReference type="EC" id="3.1.26.5" evidence="7 8"/>
<evidence type="ECO:0000256" key="3">
    <source>
        <dbReference type="ARBA" id="ARBA00022722"/>
    </source>
</evidence>
<keyword evidence="4 7" id="KW-0255">Endonuclease</keyword>
<evidence type="ECO:0000313" key="9">
    <source>
        <dbReference type="EMBL" id="APT74531.1"/>
    </source>
</evidence>
<evidence type="ECO:0000256" key="2">
    <source>
        <dbReference type="ARBA" id="ARBA00022694"/>
    </source>
</evidence>
<evidence type="ECO:0000256" key="6">
    <source>
        <dbReference type="ARBA" id="ARBA00022884"/>
    </source>
</evidence>
<comment type="function">
    <text evidence="1 7">RNaseP catalyzes the removal of the 5'-leader sequence from pre-tRNA to produce the mature 5'-terminus. It can also cleave other RNA substrates such as 4.5S RNA. The protein component plays an auxiliary but essential role in vivo by binding to the 5'-leader sequence and broadening the substrate specificity of the ribozyme.</text>
</comment>
<keyword evidence="6 7" id="KW-0694">RNA-binding</keyword>
<proteinExistence type="inferred from homology"/>
<keyword evidence="5 7" id="KW-0378">Hydrolase</keyword>
<dbReference type="PANTHER" id="PTHR33992">
    <property type="entry name" value="RIBONUCLEASE P PROTEIN COMPONENT"/>
    <property type="match status" value="1"/>
</dbReference>
<comment type="subunit">
    <text evidence="7">Consists of a catalytic RNA component (M1 or rnpB) and a protein subunit.</text>
</comment>
<evidence type="ECO:0000256" key="7">
    <source>
        <dbReference type="HAMAP-Rule" id="MF_00227"/>
    </source>
</evidence>
<keyword evidence="2 7" id="KW-0819">tRNA processing</keyword>
<dbReference type="Pfam" id="PF00825">
    <property type="entry name" value="Ribonuclease_P"/>
    <property type="match status" value="1"/>
</dbReference>
<dbReference type="InterPro" id="IPR000100">
    <property type="entry name" value="RNase_P"/>
</dbReference>
<dbReference type="RefSeq" id="WP_012057832.1">
    <property type="nucleotide sequence ID" value="NZ_CP007389.1"/>
</dbReference>
<keyword evidence="10" id="KW-1185">Reference proteome</keyword>
<comment type="catalytic activity">
    <reaction evidence="7">
        <text>Endonucleolytic cleavage of RNA, removing 5'-extranucleotides from tRNA precursor.</text>
        <dbReference type="EC" id="3.1.26.5"/>
    </reaction>
</comment>
<sequence length="131" mass="16045">METNGLKGNFFKKYERLKLRKDFKRLYETGKSIQVPYFVIIYLKNGFEYSRFGFSVRKKFGKAVRRNRLKRWMREVIRTNKYVIPKGYDYLIIARKHLSRDFEKITYQHFKEELLKLFARIDDEENNIGVN</sequence>
<dbReference type="Proteomes" id="UP000185490">
    <property type="component" value="Chromosome"/>
</dbReference>
<dbReference type="PANTHER" id="PTHR33992:SF1">
    <property type="entry name" value="RIBONUCLEASE P PROTEIN COMPONENT"/>
    <property type="match status" value="1"/>
</dbReference>
<comment type="similarity">
    <text evidence="7">Belongs to the RnpA family.</text>
</comment>
<dbReference type="SUPFAM" id="SSF54211">
    <property type="entry name" value="Ribosomal protein S5 domain 2-like"/>
    <property type="match status" value="1"/>
</dbReference>
<dbReference type="PROSITE" id="PS00648">
    <property type="entry name" value="RIBONUCLEASE_P"/>
    <property type="match status" value="1"/>
</dbReference>
<keyword evidence="3 7" id="KW-0540">Nuclease</keyword>
<gene>
    <name evidence="7" type="primary">rnpA</name>
    <name evidence="9" type="ORF">BW47_08625</name>
</gene>
<organism evidence="9 10">
    <name type="scientific">Thermosipho melanesiensis</name>
    <dbReference type="NCBI Taxonomy" id="46541"/>
    <lineage>
        <taxon>Bacteria</taxon>
        <taxon>Thermotogati</taxon>
        <taxon>Thermotogota</taxon>
        <taxon>Thermotogae</taxon>
        <taxon>Thermotogales</taxon>
        <taxon>Fervidobacteriaceae</taxon>
        <taxon>Thermosipho</taxon>
    </lineage>
</organism>
<dbReference type="Gene3D" id="3.30.230.10">
    <property type="match status" value="1"/>
</dbReference>
<dbReference type="HAMAP" id="MF_00227">
    <property type="entry name" value="RNase_P"/>
    <property type="match status" value="1"/>
</dbReference>
<evidence type="ECO:0000256" key="4">
    <source>
        <dbReference type="ARBA" id="ARBA00022759"/>
    </source>
</evidence>
<dbReference type="EMBL" id="CP007389">
    <property type="protein sequence ID" value="APT74531.1"/>
    <property type="molecule type" value="Genomic_DNA"/>
</dbReference>
<evidence type="ECO:0000256" key="8">
    <source>
        <dbReference type="NCBIfam" id="TIGR00188"/>
    </source>
</evidence>
<dbReference type="NCBIfam" id="TIGR00188">
    <property type="entry name" value="rnpA"/>
    <property type="match status" value="1"/>
</dbReference>
<dbReference type="InterPro" id="IPR020539">
    <property type="entry name" value="RNase_P_CS"/>
</dbReference>
<evidence type="ECO:0000256" key="1">
    <source>
        <dbReference type="ARBA" id="ARBA00002663"/>
    </source>
</evidence>
<reference evidence="9 10" key="1">
    <citation type="submission" date="2014-02" db="EMBL/GenBank/DDBJ databases">
        <title>Diversity of Thermotogales isolates from hydrothermal vents.</title>
        <authorList>
            <person name="Haverkamp T.H.A."/>
            <person name="Lossouarn J."/>
            <person name="Geslin C."/>
            <person name="Nesbo C.L."/>
        </authorList>
    </citation>
    <scope>NUCLEOTIDE SEQUENCE [LARGE SCALE GENOMIC DNA]</scope>
    <source>
        <strain evidence="9 10">431</strain>
    </source>
</reference>
<evidence type="ECO:0000256" key="5">
    <source>
        <dbReference type="ARBA" id="ARBA00022801"/>
    </source>
</evidence>
<evidence type="ECO:0000313" key="10">
    <source>
        <dbReference type="Proteomes" id="UP000185490"/>
    </source>
</evidence>